<keyword evidence="4 6" id="KW-1133">Transmembrane helix</keyword>
<feature type="transmembrane region" description="Helical" evidence="6">
    <location>
        <begin position="243"/>
        <end position="264"/>
    </location>
</feature>
<dbReference type="PANTHER" id="PTHR32322:SF2">
    <property type="entry name" value="EAMA DOMAIN-CONTAINING PROTEIN"/>
    <property type="match status" value="1"/>
</dbReference>
<evidence type="ECO:0000256" key="5">
    <source>
        <dbReference type="ARBA" id="ARBA00023136"/>
    </source>
</evidence>
<feature type="transmembrane region" description="Helical" evidence="6">
    <location>
        <begin position="213"/>
        <end position="236"/>
    </location>
</feature>
<dbReference type="RefSeq" id="WP_145383112.1">
    <property type="nucleotide sequence ID" value="NZ_CP036349.1"/>
</dbReference>
<evidence type="ECO:0000313" key="9">
    <source>
        <dbReference type="Proteomes" id="UP000316426"/>
    </source>
</evidence>
<evidence type="ECO:0000313" key="8">
    <source>
        <dbReference type="EMBL" id="QDV74952.1"/>
    </source>
</evidence>
<evidence type="ECO:0000256" key="2">
    <source>
        <dbReference type="ARBA" id="ARBA00007362"/>
    </source>
</evidence>
<evidence type="ECO:0000256" key="4">
    <source>
        <dbReference type="ARBA" id="ARBA00022989"/>
    </source>
</evidence>
<dbReference type="PANTHER" id="PTHR32322">
    <property type="entry name" value="INNER MEMBRANE TRANSPORTER"/>
    <property type="match status" value="1"/>
</dbReference>
<feature type="domain" description="EamA" evidence="7">
    <location>
        <begin position="148"/>
        <end position="286"/>
    </location>
</feature>
<dbReference type="AlphaFoldDB" id="A0A518KAY6"/>
<evidence type="ECO:0000259" key="7">
    <source>
        <dbReference type="Pfam" id="PF00892"/>
    </source>
</evidence>
<evidence type="ECO:0000256" key="1">
    <source>
        <dbReference type="ARBA" id="ARBA00004141"/>
    </source>
</evidence>
<comment type="similarity">
    <text evidence="2">Belongs to the EamA transporter family.</text>
</comment>
<gene>
    <name evidence="8" type="ORF">Spa11_31610</name>
</gene>
<dbReference type="EMBL" id="CP036349">
    <property type="protein sequence ID" value="QDV74952.1"/>
    <property type="molecule type" value="Genomic_DNA"/>
</dbReference>
<dbReference type="InterPro" id="IPR050638">
    <property type="entry name" value="AA-Vitamin_Transporters"/>
</dbReference>
<feature type="transmembrane region" description="Helical" evidence="6">
    <location>
        <begin position="270"/>
        <end position="289"/>
    </location>
</feature>
<dbReference type="GO" id="GO:0016020">
    <property type="term" value="C:membrane"/>
    <property type="evidence" value="ECO:0007669"/>
    <property type="project" value="UniProtKB-SubCell"/>
</dbReference>
<sequence>MAYLQFLFVCLSFGSNFVLMDRAAHYFGPFEIAFFRVASAALLLAALWVTVDRKQRVRWRDLPVIAGIGVLANAYPYVIQPLLISNGFGHSFFGMTVTLNPLLTILVSIPLLGVKPTTRQMVGVLGGLVFVVLLMYEGNLRGIGFAMLAMAVTVPLTYAIGNTWLSRSLSGTPPIALTCVMLMSSATALGPFAASPALQASLGAPVPAVRADFQLAASAILVLGTIGTGVCIWLIVKLVQSHGPLFAGMVTYVVPVVALVWGLLDKEQITTRQVVAITGILSMVALVQAPARQQAATLNANDSWPGKTLPADA</sequence>
<dbReference type="Pfam" id="PF00892">
    <property type="entry name" value="EamA"/>
    <property type="match status" value="2"/>
</dbReference>
<proteinExistence type="inferred from homology"/>
<feature type="transmembrane region" description="Helical" evidence="6">
    <location>
        <begin position="121"/>
        <end position="136"/>
    </location>
</feature>
<keyword evidence="3 6" id="KW-0812">Transmembrane</keyword>
<evidence type="ECO:0000256" key="3">
    <source>
        <dbReference type="ARBA" id="ARBA00022692"/>
    </source>
</evidence>
<feature type="transmembrane region" description="Helical" evidence="6">
    <location>
        <begin position="30"/>
        <end position="50"/>
    </location>
</feature>
<reference evidence="8 9" key="1">
    <citation type="submission" date="2019-02" db="EMBL/GenBank/DDBJ databases">
        <title>Deep-cultivation of Planctomycetes and their phenomic and genomic characterization uncovers novel biology.</title>
        <authorList>
            <person name="Wiegand S."/>
            <person name="Jogler M."/>
            <person name="Boedeker C."/>
            <person name="Pinto D."/>
            <person name="Vollmers J."/>
            <person name="Rivas-Marin E."/>
            <person name="Kohn T."/>
            <person name="Peeters S.H."/>
            <person name="Heuer A."/>
            <person name="Rast P."/>
            <person name="Oberbeckmann S."/>
            <person name="Bunk B."/>
            <person name="Jeske O."/>
            <person name="Meyerdierks A."/>
            <person name="Storesund J.E."/>
            <person name="Kallscheuer N."/>
            <person name="Luecker S."/>
            <person name="Lage O.M."/>
            <person name="Pohl T."/>
            <person name="Merkel B.J."/>
            <person name="Hornburger P."/>
            <person name="Mueller R.-W."/>
            <person name="Bruemmer F."/>
            <person name="Labrenz M."/>
            <person name="Spormann A.M."/>
            <person name="Op den Camp H."/>
            <person name="Overmann J."/>
            <person name="Amann R."/>
            <person name="Jetten M.S.M."/>
            <person name="Mascher T."/>
            <person name="Medema M.H."/>
            <person name="Devos D.P."/>
            <person name="Kaster A.-K."/>
            <person name="Ovreas L."/>
            <person name="Rohde M."/>
            <person name="Galperin M.Y."/>
            <person name="Jogler C."/>
        </authorList>
    </citation>
    <scope>NUCLEOTIDE SEQUENCE [LARGE SCALE GENOMIC DNA]</scope>
    <source>
        <strain evidence="8 9">Spa11</strain>
    </source>
</reference>
<dbReference type="InterPro" id="IPR037185">
    <property type="entry name" value="EmrE-like"/>
</dbReference>
<protein>
    <submittedName>
        <fullName evidence="8">EamA-like transporter family protein</fullName>
    </submittedName>
</protein>
<organism evidence="8 9">
    <name type="scientific">Botrimarina mediterranea</name>
    <dbReference type="NCBI Taxonomy" id="2528022"/>
    <lineage>
        <taxon>Bacteria</taxon>
        <taxon>Pseudomonadati</taxon>
        <taxon>Planctomycetota</taxon>
        <taxon>Planctomycetia</taxon>
        <taxon>Pirellulales</taxon>
        <taxon>Lacipirellulaceae</taxon>
        <taxon>Botrimarina</taxon>
    </lineage>
</organism>
<keyword evidence="5 6" id="KW-0472">Membrane</keyword>
<dbReference type="KEGG" id="bmei:Spa11_31610"/>
<keyword evidence="9" id="KW-1185">Reference proteome</keyword>
<feature type="transmembrane region" description="Helical" evidence="6">
    <location>
        <begin position="91"/>
        <end position="114"/>
    </location>
</feature>
<dbReference type="Proteomes" id="UP000316426">
    <property type="component" value="Chromosome"/>
</dbReference>
<evidence type="ECO:0000256" key="6">
    <source>
        <dbReference type="SAM" id="Phobius"/>
    </source>
</evidence>
<feature type="transmembrane region" description="Helical" evidence="6">
    <location>
        <begin position="142"/>
        <end position="161"/>
    </location>
</feature>
<feature type="domain" description="EamA" evidence="7">
    <location>
        <begin position="2"/>
        <end position="135"/>
    </location>
</feature>
<name>A0A518KAY6_9BACT</name>
<accession>A0A518KAY6</accession>
<dbReference type="SUPFAM" id="SSF103481">
    <property type="entry name" value="Multidrug resistance efflux transporter EmrE"/>
    <property type="match status" value="1"/>
</dbReference>
<comment type="subcellular location">
    <subcellularLocation>
        <location evidence="1">Membrane</location>
        <topology evidence="1">Multi-pass membrane protein</topology>
    </subcellularLocation>
</comment>
<feature type="transmembrane region" description="Helical" evidence="6">
    <location>
        <begin position="173"/>
        <end position="193"/>
    </location>
</feature>
<dbReference type="InterPro" id="IPR000620">
    <property type="entry name" value="EamA_dom"/>
</dbReference>
<feature type="transmembrane region" description="Helical" evidence="6">
    <location>
        <begin position="62"/>
        <end position="79"/>
    </location>
</feature>